<evidence type="ECO:0000256" key="1">
    <source>
        <dbReference type="ARBA" id="ARBA00001947"/>
    </source>
</evidence>
<evidence type="ECO:0000256" key="6">
    <source>
        <dbReference type="ARBA" id="ARBA00022833"/>
    </source>
</evidence>
<evidence type="ECO:0000313" key="9">
    <source>
        <dbReference type="Ensembl" id="ENSVURP00010013836.1"/>
    </source>
</evidence>
<dbReference type="PANTHER" id="PTHR11409">
    <property type="entry name" value="ADENOSINE DEAMINASE"/>
    <property type="match status" value="1"/>
</dbReference>
<evidence type="ECO:0000313" key="10">
    <source>
        <dbReference type="Proteomes" id="UP000314987"/>
    </source>
</evidence>
<dbReference type="Ensembl" id="ENSVURT00010015753.1">
    <property type="protein sequence ID" value="ENSVURP00010013836.1"/>
    <property type="gene ID" value="ENSVURG00010010635.1"/>
</dbReference>
<dbReference type="Gene3D" id="3.20.20.140">
    <property type="entry name" value="Metal-dependent hydrolases"/>
    <property type="match status" value="1"/>
</dbReference>
<dbReference type="EC" id="3.5.4.4" evidence="3"/>
<dbReference type="InterPro" id="IPR001365">
    <property type="entry name" value="A_deaminase_dom"/>
</dbReference>
<feature type="region of interest" description="Disordered" evidence="7">
    <location>
        <begin position="221"/>
        <end position="249"/>
    </location>
</feature>
<reference evidence="9" key="3">
    <citation type="submission" date="2025-09" db="UniProtKB">
        <authorList>
            <consortium name="Ensembl"/>
        </authorList>
    </citation>
    <scope>IDENTIFICATION</scope>
</reference>
<dbReference type="AlphaFoldDB" id="A0A4X2KUY3"/>
<dbReference type="InterPro" id="IPR032466">
    <property type="entry name" value="Metal_Hydrolase"/>
</dbReference>
<dbReference type="PANTHER" id="PTHR11409:SF43">
    <property type="entry name" value="ADENOSINE DEAMINASE"/>
    <property type="match status" value="1"/>
</dbReference>
<evidence type="ECO:0000256" key="4">
    <source>
        <dbReference type="ARBA" id="ARBA00022723"/>
    </source>
</evidence>
<dbReference type="GO" id="GO:0043103">
    <property type="term" value="P:hypoxanthine salvage"/>
    <property type="evidence" value="ECO:0007669"/>
    <property type="project" value="TreeGrafter"/>
</dbReference>
<dbReference type="GeneTree" id="ENSGT00950000183113"/>
<keyword evidence="6" id="KW-0862">Zinc</keyword>
<reference evidence="9" key="2">
    <citation type="submission" date="2025-08" db="UniProtKB">
        <authorList>
            <consortium name="Ensembl"/>
        </authorList>
    </citation>
    <scope>IDENTIFICATION</scope>
</reference>
<organism evidence="9 10">
    <name type="scientific">Vombatus ursinus</name>
    <name type="common">Common wombat</name>
    <dbReference type="NCBI Taxonomy" id="29139"/>
    <lineage>
        <taxon>Eukaryota</taxon>
        <taxon>Metazoa</taxon>
        <taxon>Chordata</taxon>
        <taxon>Craniata</taxon>
        <taxon>Vertebrata</taxon>
        <taxon>Euteleostomi</taxon>
        <taxon>Mammalia</taxon>
        <taxon>Metatheria</taxon>
        <taxon>Diprotodontia</taxon>
        <taxon>Vombatidae</taxon>
        <taxon>Vombatus</taxon>
    </lineage>
</organism>
<dbReference type="GO" id="GO:0046103">
    <property type="term" value="P:inosine biosynthetic process"/>
    <property type="evidence" value="ECO:0007669"/>
    <property type="project" value="TreeGrafter"/>
</dbReference>
<dbReference type="Pfam" id="PF00962">
    <property type="entry name" value="A_deaminase"/>
    <property type="match status" value="1"/>
</dbReference>
<proteinExistence type="inferred from homology"/>
<dbReference type="GO" id="GO:0060169">
    <property type="term" value="P:negative regulation of adenosine receptor signaling pathway"/>
    <property type="evidence" value="ECO:0007669"/>
    <property type="project" value="TreeGrafter"/>
</dbReference>
<comment type="similarity">
    <text evidence="2">Belongs to the metallo-dependent hydrolases superfamily. Adenosine and AMP deaminases family.</text>
</comment>
<evidence type="ECO:0000256" key="5">
    <source>
        <dbReference type="ARBA" id="ARBA00022801"/>
    </source>
</evidence>
<protein>
    <recommendedName>
        <fullName evidence="3">adenosine deaminase</fullName>
        <ecNumber evidence="3">3.5.4.4</ecNumber>
    </recommendedName>
</protein>
<feature type="domain" description="Adenosine deaminase" evidence="8">
    <location>
        <begin position="11"/>
        <end position="232"/>
    </location>
</feature>
<keyword evidence="5" id="KW-0378">Hydrolase</keyword>
<keyword evidence="4" id="KW-0479">Metal-binding</keyword>
<dbReference type="GO" id="GO:0005829">
    <property type="term" value="C:cytosol"/>
    <property type="evidence" value="ECO:0007669"/>
    <property type="project" value="TreeGrafter"/>
</dbReference>
<accession>A0A4X2KUY3</accession>
<comment type="cofactor">
    <cofactor evidence="1">
        <name>Zn(2+)</name>
        <dbReference type="ChEBI" id="CHEBI:29105"/>
    </cofactor>
</comment>
<evidence type="ECO:0000256" key="3">
    <source>
        <dbReference type="ARBA" id="ARBA00012784"/>
    </source>
</evidence>
<dbReference type="STRING" id="29139.ENSVURP00010013836"/>
<dbReference type="OMA" id="KENTYHE"/>
<dbReference type="InterPro" id="IPR006330">
    <property type="entry name" value="Ado/ade_deaminase"/>
</dbReference>
<dbReference type="GO" id="GO:0006154">
    <property type="term" value="P:adenosine catabolic process"/>
    <property type="evidence" value="ECO:0007669"/>
    <property type="project" value="TreeGrafter"/>
</dbReference>
<name>A0A4X2KUY3_VOMUR</name>
<keyword evidence="10" id="KW-1185">Reference proteome</keyword>
<dbReference type="Proteomes" id="UP000314987">
    <property type="component" value="Unassembled WGS sequence"/>
</dbReference>
<dbReference type="GO" id="GO:0046872">
    <property type="term" value="F:metal ion binding"/>
    <property type="evidence" value="ECO:0007669"/>
    <property type="project" value="UniProtKB-KW"/>
</dbReference>
<sequence length="249" mass="27894">FFQTPPFEQIPQVELHVHLDMEPSTETILYYAKKRGIPLPANAVEELGDGIGMDEPLSLPGFLAKFDFYTSAIVGDQEAIRLACEFVEMKAKEDAVYVEVKYSPDLLASSKVEPIPWSQAEGDLTSMKSRFWSARSLLCCLCHMSNWSPEAVEPCKKYHQQTVVAIGLAGAETIKDSSLFPGHVKAYVEAVRSGIHRTVHAREVESAEVVQIGHGYHTVEESTRSEKLLKENTYHEGSQRGRREKLLMP</sequence>
<dbReference type="GO" id="GO:0009897">
    <property type="term" value="C:external side of plasma membrane"/>
    <property type="evidence" value="ECO:0007669"/>
    <property type="project" value="TreeGrafter"/>
</dbReference>
<evidence type="ECO:0000259" key="8">
    <source>
        <dbReference type="Pfam" id="PF00962"/>
    </source>
</evidence>
<dbReference type="SUPFAM" id="SSF51556">
    <property type="entry name" value="Metallo-dependent hydrolases"/>
    <property type="match status" value="1"/>
</dbReference>
<reference evidence="10" key="1">
    <citation type="submission" date="2018-12" db="EMBL/GenBank/DDBJ databases">
        <authorList>
            <person name="Yazar S."/>
        </authorList>
    </citation>
    <scope>NUCLEOTIDE SEQUENCE [LARGE SCALE GENOMIC DNA]</scope>
</reference>
<dbReference type="GO" id="GO:0042110">
    <property type="term" value="P:T cell activation"/>
    <property type="evidence" value="ECO:0007669"/>
    <property type="project" value="TreeGrafter"/>
</dbReference>
<dbReference type="GO" id="GO:0004000">
    <property type="term" value="F:adenosine deaminase activity"/>
    <property type="evidence" value="ECO:0007669"/>
    <property type="project" value="TreeGrafter"/>
</dbReference>
<evidence type="ECO:0000256" key="2">
    <source>
        <dbReference type="ARBA" id="ARBA00006676"/>
    </source>
</evidence>
<evidence type="ECO:0000256" key="7">
    <source>
        <dbReference type="SAM" id="MobiDB-lite"/>
    </source>
</evidence>